<dbReference type="Proteomes" id="UP000515873">
    <property type="component" value="Chromosome"/>
</dbReference>
<evidence type="ECO:0008006" key="4">
    <source>
        <dbReference type="Google" id="ProtNLM"/>
    </source>
</evidence>
<dbReference type="SUPFAM" id="SSF47413">
    <property type="entry name" value="lambda repressor-like DNA-binding domains"/>
    <property type="match status" value="1"/>
</dbReference>
<protein>
    <recommendedName>
        <fullName evidence="4">HigA family addiction module antidote protein</fullName>
    </recommendedName>
</protein>
<reference evidence="2 3" key="1">
    <citation type="submission" date="2020-08" db="EMBL/GenBank/DDBJ databases">
        <title>Dyella sp. G9 isolated from forest soil.</title>
        <authorList>
            <person name="Fu J."/>
            <person name="Qiu L."/>
        </authorList>
    </citation>
    <scope>NUCLEOTIDE SEQUENCE [LARGE SCALE GENOMIC DNA]</scope>
    <source>
        <strain evidence="2 3">G9</strain>
    </source>
</reference>
<organism evidence="2 3">
    <name type="scientific">Dyella telluris</name>
    <dbReference type="NCBI Taxonomy" id="2763498"/>
    <lineage>
        <taxon>Bacteria</taxon>
        <taxon>Pseudomonadati</taxon>
        <taxon>Pseudomonadota</taxon>
        <taxon>Gammaproteobacteria</taxon>
        <taxon>Lysobacterales</taxon>
        <taxon>Rhodanobacteraceae</taxon>
        <taxon>Dyella</taxon>
    </lineage>
</organism>
<sequence>MRPPRPVPLDEHTLPDGVSADEQARRCGIATRDLRRILSGAPMSVEEATRLAGAIQRGALYWLALQVCHDLERLMRETATGTHPGQQE</sequence>
<dbReference type="EMBL" id="CP060412">
    <property type="protein sequence ID" value="QNK01500.1"/>
    <property type="molecule type" value="Genomic_DNA"/>
</dbReference>
<dbReference type="AlphaFoldDB" id="A0A7G8Q3Z2"/>
<keyword evidence="3" id="KW-1185">Reference proteome</keyword>
<dbReference type="GO" id="GO:0003677">
    <property type="term" value="F:DNA binding"/>
    <property type="evidence" value="ECO:0007669"/>
    <property type="project" value="InterPro"/>
</dbReference>
<dbReference type="RefSeq" id="WP_187056962.1">
    <property type="nucleotide sequence ID" value="NZ_CP060412.1"/>
</dbReference>
<gene>
    <name evidence="2" type="ORF">H8F01_21105</name>
</gene>
<dbReference type="InterPro" id="IPR010982">
    <property type="entry name" value="Lambda_DNA-bd_dom_sf"/>
</dbReference>
<name>A0A7G8Q3Z2_9GAMM</name>
<dbReference type="KEGG" id="dtl:H8F01_21105"/>
<proteinExistence type="predicted"/>
<evidence type="ECO:0000313" key="2">
    <source>
        <dbReference type="EMBL" id="QNK01500.1"/>
    </source>
</evidence>
<accession>A0A7G8Q3Z2</accession>
<evidence type="ECO:0000256" key="1">
    <source>
        <dbReference type="SAM" id="MobiDB-lite"/>
    </source>
</evidence>
<dbReference type="Gene3D" id="1.10.260.40">
    <property type="entry name" value="lambda repressor-like DNA-binding domains"/>
    <property type="match status" value="1"/>
</dbReference>
<feature type="region of interest" description="Disordered" evidence="1">
    <location>
        <begin position="1"/>
        <end position="20"/>
    </location>
</feature>
<evidence type="ECO:0000313" key="3">
    <source>
        <dbReference type="Proteomes" id="UP000515873"/>
    </source>
</evidence>